<gene>
    <name evidence="1" type="ORF">GAO09_22110</name>
</gene>
<name>A0A6A8AIV9_9HYPH</name>
<dbReference type="Proteomes" id="UP000435138">
    <property type="component" value="Unassembled WGS sequence"/>
</dbReference>
<accession>A0A6A8AIV9</accession>
<dbReference type="RefSeq" id="WP_153357691.1">
    <property type="nucleotide sequence ID" value="NZ_JAYKOO010000004.1"/>
</dbReference>
<organism evidence="1 2">
    <name type="scientific">Endobacterium cereale</name>
    <dbReference type="NCBI Taxonomy" id="2663029"/>
    <lineage>
        <taxon>Bacteria</taxon>
        <taxon>Pseudomonadati</taxon>
        <taxon>Pseudomonadota</taxon>
        <taxon>Alphaproteobacteria</taxon>
        <taxon>Hyphomicrobiales</taxon>
        <taxon>Rhizobiaceae</taxon>
        <taxon>Endobacterium</taxon>
    </lineage>
</organism>
<comment type="caution">
    <text evidence="1">The sequence shown here is derived from an EMBL/GenBank/DDBJ whole genome shotgun (WGS) entry which is preliminary data.</text>
</comment>
<reference evidence="1 2" key="1">
    <citation type="submission" date="2019-11" db="EMBL/GenBank/DDBJ databases">
        <title>Genome analysis of Rhizobacterium cereale a novel genus and species isolated from maize roots in North Spain.</title>
        <authorList>
            <person name="Menendez E."/>
            <person name="Flores-Felix J.D."/>
            <person name="Ramirez-Bahena M.-H."/>
            <person name="Igual J.M."/>
            <person name="Garcia-Fraile P."/>
            <person name="Peix A."/>
            <person name="Velazquez E."/>
        </authorList>
    </citation>
    <scope>NUCLEOTIDE SEQUENCE [LARGE SCALE GENOMIC DNA]</scope>
    <source>
        <strain evidence="1 2">RZME27</strain>
    </source>
</reference>
<evidence type="ECO:0000313" key="1">
    <source>
        <dbReference type="EMBL" id="MQY48731.1"/>
    </source>
</evidence>
<sequence>MISNEKIEGFGFSDLRTEPLRQYSLTEFASDPLRFLCNLDLLHFNFVIFDDEIIRCRFQGESWKIFGDQGEDMFGIEEASGRVFFITRSLEGDTDLQICAETMDDFASLFNMFISYTFRFRASLKRPEDDQAEDARTYFLSYAGKYLNAETLATSYWATMCELVEHGELMLTNDFVQLFSTDRVLRGDDSWLEESTDNS</sequence>
<protein>
    <submittedName>
        <fullName evidence="1">Uncharacterized protein</fullName>
    </submittedName>
</protein>
<proteinExistence type="predicted"/>
<dbReference type="EMBL" id="WIXI01000049">
    <property type="protein sequence ID" value="MQY48731.1"/>
    <property type="molecule type" value="Genomic_DNA"/>
</dbReference>
<evidence type="ECO:0000313" key="2">
    <source>
        <dbReference type="Proteomes" id="UP000435138"/>
    </source>
</evidence>
<keyword evidence="2" id="KW-1185">Reference proteome</keyword>
<dbReference type="AlphaFoldDB" id="A0A6A8AIV9"/>